<gene>
    <name evidence="3" type="ORF">TELCIR_23485</name>
</gene>
<reference evidence="3 4" key="1">
    <citation type="submission" date="2015-09" db="EMBL/GenBank/DDBJ databases">
        <title>Draft genome of the parasitic nematode Teladorsagia circumcincta isolate WARC Sus (inbred).</title>
        <authorList>
            <person name="Mitreva M."/>
        </authorList>
    </citation>
    <scope>NUCLEOTIDE SEQUENCE [LARGE SCALE GENOMIC DNA]</scope>
    <source>
        <strain evidence="3 4">S</strain>
    </source>
</reference>
<organism evidence="3 4">
    <name type="scientific">Teladorsagia circumcincta</name>
    <name type="common">Brown stomach worm</name>
    <name type="synonym">Ostertagia circumcincta</name>
    <dbReference type="NCBI Taxonomy" id="45464"/>
    <lineage>
        <taxon>Eukaryota</taxon>
        <taxon>Metazoa</taxon>
        <taxon>Ecdysozoa</taxon>
        <taxon>Nematoda</taxon>
        <taxon>Chromadorea</taxon>
        <taxon>Rhabditida</taxon>
        <taxon>Rhabditina</taxon>
        <taxon>Rhabditomorpha</taxon>
        <taxon>Strongyloidea</taxon>
        <taxon>Trichostrongylidae</taxon>
        <taxon>Teladorsagia</taxon>
    </lineage>
</organism>
<dbReference type="GO" id="GO:0006979">
    <property type="term" value="P:response to oxidative stress"/>
    <property type="evidence" value="ECO:0007669"/>
    <property type="project" value="InterPro"/>
</dbReference>
<evidence type="ECO:0000313" key="3">
    <source>
        <dbReference type="EMBL" id="PIO55132.1"/>
    </source>
</evidence>
<proteinExistence type="predicted"/>
<dbReference type="PANTHER" id="PTHR11475:SF144">
    <property type="entry name" value="NAD(P)H OXIDASE (H2O2-FORMING)"/>
    <property type="match status" value="1"/>
</dbReference>
<keyword evidence="1" id="KW-0560">Oxidoreductase</keyword>
<dbReference type="GO" id="GO:0046872">
    <property type="term" value="F:metal ion binding"/>
    <property type="evidence" value="ECO:0007669"/>
    <property type="project" value="UniProtKB-KW"/>
</dbReference>
<dbReference type="AlphaFoldDB" id="A0A2G9TC68"/>
<evidence type="ECO:0000313" key="4">
    <source>
        <dbReference type="Proteomes" id="UP000230423"/>
    </source>
</evidence>
<evidence type="ECO:0000256" key="1">
    <source>
        <dbReference type="ARBA" id="ARBA00022559"/>
    </source>
</evidence>
<keyword evidence="2" id="KW-0349">Heme</keyword>
<evidence type="ECO:0000256" key="2">
    <source>
        <dbReference type="PIRSR" id="PIRSR619791-2"/>
    </source>
</evidence>
<dbReference type="OrthoDB" id="10063674at2759"/>
<dbReference type="InterPro" id="IPR019791">
    <property type="entry name" value="Haem_peroxidase_animal"/>
</dbReference>
<dbReference type="GO" id="GO:0020037">
    <property type="term" value="F:heme binding"/>
    <property type="evidence" value="ECO:0007669"/>
    <property type="project" value="InterPro"/>
</dbReference>
<dbReference type="InterPro" id="IPR010255">
    <property type="entry name" value="Haem_peroxidase_sf"/>
</dbReference>
<keyword evidence="1" id="KW-0575">Peroxidase</keyword>
<keyword evidence="2" id="KW-0408">Iron</keyword>
<accession>A0A2G9TC68</accession>
<dbReference type="Pfam" id="PF03098">
    <property type="entry name" value="An_peroxidase"/>
    <property type="match status" value="1"/>
</dbReference>
<dbReference type="EMBL" id="KZ388665">
    <property type="protein sequence ID" value="PIO55132.1"/>
    <property type="molecule type" value="Genomic_DNA"/>
</dbReference>
<dbReference type="GO" id="GO:0004601">
    <property type="term" value="F:peroxidase activity"/>
    <property type="evidence" value="ECO:0007669"/>
    <property type="project" value="UniProtKB-KW"/>
</dbReference>
<feature type="non-terminal residue" evidence="3">
    <location>
        <position position="1"/>
    </location>
</feature>
<dbReference type="SUPFAM" id="SSF48113">
    <property type="entry name" value="Heme-dependent peroxidases"/>
    <property type="match status" value="1"/>
</dbReference>
<dbReference type="Gene3D" id="1.10.640.10">
    <property type="entry name" value="Haem peroxidase domain superfamily, animal type"/>
    <property type="match status" value="1"/>
</dbReference>
<dbReference type="Proteomes" id="UP000230423">
    <property type="component" value="Unassembled WGS sequence"/>
</dbReference>
<protein>
    <submittedName>
        <fullName evidence="3">Uncharacterized protein</fullName>
    </submittedName>
</protein>
<dbReference type="PROSITE" id="PS50292">
    <property type="entry name" value="PEROXIDASE_3"/>
    <property type="match status" value="1"/>
</dbReference>
<keyword evidence="2" id="KW-0479">Metal-binding</keyword>
<name>A0A2G9TC68_TELCI</name>
<keyword evidence="4" id="KW-1185">Reference proteome</keyword>
<sequence length="73" mass="8604">IKEEHPTWNDEELFQAARRWVIATMQKIIYYDFLPVLINEDVEPYKQYMPHVPPGISHSFASVASRYVHTIVS</sequence>
<dbReference type="PANTHER" id="PTHR11475">
    <property type="entry name" value="OXIDASE/PEROXIDASE"/>
    <property type="match status" value="1"/>
</dbReference>
<dbReference type="InterPro" id="IPR037120">
    <property type="entry name" value="Haem_peroxidase_sf_animal"/>
</dbReference>
<feature type="binding site" description="axial binding residue" evidence="2">
    <location>
        <position position="69"/>
    </location>
    <ligand>
        <name>heme b</name>
        <dbReference type="ChEBI" id="CHEBI:60344"/>
    </ligand>
    <ligandPart>
        <name>Fe</name>
        <dbReference type="ChEBI" id="CHEBI:18248"/>
    </ligandPart>
</feature>